<reference evidence="2 3" key="1">
    <citation type="journal article" date="2013" name="PLoS Genet.">
        <title>Comparative genome structure, secondary metabolite, and effector coding capacity across Cochliobolus pathogens.</title>
        <authorList>
            <person name="Condon B.J."/>
            <person name="Leng Y."/>
            <person name="Wu D."/>
            <person name="Bushley K.E."/>
            <person name="Ohm R.A."/>
            <person name="Otillar R."/>
            <person name="Martin J."/>
            <person name="Schackwitz W."/>
            <person name="Grimwood J."/>
            <person name="MohdZainudin N."/>
            <person name="Xue C."/>
            <person name="Wang R."/>
            <person name="Manning V.A."/>
            <person name="Dhillon B."/>
            <person name="Tu Z.J."/>
            <person name="Steffenson B.J."/>
            <person name="Salamov A."/>
            <person name="Sun H."/>
            <person name="Lowry S."/>
            <person name="LaButti K."/>
            <person name="Han J."/>
            <person name="Copeland A."/>
            <person name="Lindquist E."/>
            <person name="Barry K."/>
            <person name="Schmutz J."/>
            <person name="Baker S.E."/>
            <person name="Ciuffetti L.M."/>
            <person name="Grigoriev I.V."/>
            <person name="Zhong S."/>
            <person name="Turgeon B.G."/>
        </authorList>
    </citation>
    <scope>NUCLEOTIDE SEQUENCE [LARGE SCALE GENOMIC DNA]</scope>
    <source>
        <strain evidence="2 3">26-R-13</strain>
    </source>
</reference>
<accession>W6YSF6</accession>
<feature type="region of interest" description="Disordered" evidence="1">
    <location>
        <begin position="1"/>
        <end position="39"/>
    </location>
</feature>
<dbReference type="EMBL" id="KI964543">
    <property type="protein sequence ID" value="EUC38334.1"/>
    <property type="molecule type" value="Genomic_DNA"/>
</dbReference>
<dbReference type="RefSeq" id="XP_007707299.1">
    <property type="nucleotide sequence ID" value="XM_007709109.1"/>
</dbReference>
<protein>
    <submittedName>
        <fullName evidence="2">Uncharacterized protein</fullName>
    </submittedName>
</protein>
<evidence type="ECO:0000313" key="3">
    <source>
        <dbReference type="Proteomes" id="UP000053841"/>
    </source>
</evidence>
<dbReference type="GeneID" id="19145143"/>
<keyword evidence="3" id="KW-1185">Reference proteome</keyword>
<dbReference type="KEGG" id="bze:COCCADRAFT_22203"/>
<dbReference type="AlphaFoldDB" id="W6YSF6"/>
<gene>
    <name evidence="2" type="ORF">COCCADRAFT_22203</name>
</gene>
<dbReference type="Proteomes" id="UP000053841">
    <property type="component" value="Unassembled WGS sequence"/>
</dbReference>
<evidence type="ECO:0000256" key="1">
    <source>
        <dbReference type="SAM" id="MobiDB-lite"/>
    </source>
</evidence>
<feature type="compositionally biased region" description="Basic and acidic residues" evidence="1">
    <location>
        <begin position="7"/>
        <end position="20"/>
    </location>
</feature>
<evidence type="ECO:0000313" key="2">
    <source>
        <dbReference type="EMBL" id="EUC38334.1"/>
    </source>
</evidence>
<name>W6YSF6_COCC2</name>
<dbReference type="HOGENOM" id="CLU_1421206_0_0_1"/>
<sequence>MPPSAEYRGERGKEKQESHNTHVSPARSGGTHSSSFSDVQPTSRVWKGLNQAKLVFSGYDSKAGVDECTYGGGVEVLSSVSVFLSSASWLSPVGCRVWIICHERRAVGGRLVVVRLIRCPVIKPSFESWSTPTEYIRYEIGDLEASDSVKDAQKFEYLRLDMLRVLMGSIRSWLYRSQKTPCHFTDDEEYQ</sequence>
<proteinExistence type="predicted"/>
<organism evidence="2 3">
    <name type="scientific">Cochliobolus carbonum (strain 26-R-13)</name>
    <name type="common">Maize leaf spot fungus</name>
    <name type="synonym">Bipolaris zeicola</name>
    <dbReference type="NCBI Taxonomy" id="930089"/>
    <lineage>
        <taxon>Eukaryota</taxon>
        <taxon>Fungi</taxon>
        <taxon>Dikarya</taxon>
        <taxon>Ascomycota</taxon>
        <taxon>Pezizomycotina</taxon>
        <taxon>Dothideomycetes</taxon>
        <taxon>Pleosporomycetidae</taxon>
        <taxon>Pleosporales</taxon>
        <taxon>Pleosporineae</taxon>
        <taxon>Pleosporaceae</taxon>
        <taxon>Bipolaris</taxon>
    </lineage>
</organism>
<feature type="compositionally biased region" description="Polar residues" evidence="1">
    <location>
        <begin position="30"/>
        <end position="39"/>
    </location>
</feature>